<evidence type="ECO:0000313" key="3">
    <source>
        <dbReference type="Proteomes" id="UP001176961"/>
    </source>
</evidence>
<comment type="caution">
    <text evidence="2">The sequence shown here is derived from an EMBL/GenBank/DDBJ whole genome shotgun (WGS) entry which is preliminary data.</text>
</comment>
<proteinExistence type="predicted"/>
<feature type="compositionally biased region" description="Pro residues" evidence="1">
    <location>
        <begin position="312"/>
        <end position="327"/>
    </location>
</feature>
<evidence type="ECO:0000313" key="2">
    <source>
        <dbReference type="EMBL" id="CAJ0592638.1"/>
    </source>
</evidence>
<reference evidence="2" key="1">
    <citation type="submission" date="2023-07" db="EMBL/GenBank/DDBJ databases">
        <authorList>
            <consortium name="CYATHOMIX"/>
        </authorList>
    </citation>
    <scope>NUCLEOTIDE SEQUENCE</scope>
    <source>
        <strain evidence="2">N/A</strain>
    </source>
</reference>
<feature type="region of interest" description="Disordered" evidence="1">
    <location>
        <begin position="185"/>
        <end position="204"/>
    </location>
</feature>
<keyword evidence="3" id="KW-1185">Reference proteome</keyword>
<sequence>MSSEESTQNVLNDEQLQELMNRMSVEDRNELTGKLQKCSQEMTLTHGLPVAAAVVAGLYHARLKNPALFSGQKGWPFYAFVGIGALTAVNIISIETCRNQAQPLISQLYHKYHFGQGTNDRAAVRYRPREAFGYPVSDMATTPVQVRNYVDPQSPTNRPSGTYGNRQMPDMDGRFGDMQIPSDRFGGGYGDTRVPRDPYGGGYGDTRVPREPYGGGYGDMQADPYGAAKEQLTGMPNEQMTGLPNENLEQSYGYTPEVFPDGQPRRPESVYPDGQPRRPESVYPDGQPRRPESVYPDGPPRRPTWQGYPYDLQPPPYMSGARPPPRPQGSEWH</sequence>
<organism evidence="2 3">
    <name type="scientific">Cylicocyclus nassatus</name>
    <name type="common">Nematode worm</name>
    <dbReference type="NCBI Taxonomy" id="53992"/>
    <lineage>
        <taxon>Eukaryota</taxon>
        <taxon>Metazoa</taxon>
        <taxon>Ecdysozoa</taxon>
        <taxon>Nematoda</taxon>
        <taxon>Chromadorea</taxon>
        <taxon>Rhabditida</taxon>
        <taxon>Rhabditina</taxon>
        <taxon>Rhabditomorpha</taxon>
        <taxon>Strongyloidea</taxon>
        <taxon>Strongylidae</taxon>
        <taxon>Cylicocyclus</taxon>
    </lineage>
</organism>
<gene>
    <name evidence="2" type="ORF">CYNAS_LOCUS4621</name>
</gene>
<protein>
    <submittedName>
        <fullName evidence="2">Uncharacterized protein</fullName>
    </submittedName>
</protein>
<dbReference type="Proteomes" id="UP001176961">
    <property type="component" value="Unassembled WGS sequence"/>
</dbReference>
<evidence type="ECO:0000256" key="1">
    <source>
        <dbReference type="SAM" id="MobiDB-lite"/>
    </source>
</evidence>
<accession>A0AA36DSM5</accession>
<feature type="region of interest" description="Disordered" evidence="1">
    <location>
        <begin position="236"/>
        <end position="333"/>
    </location>
</feature>
<feature type="compositionally biased region" description="Polar residues" evidence="1">
    <location>
        <begin position="236"/>
        <end position="253"/>
    </location>
</feature>
<dbReference type="AlphaFoldDB" id="A0AA36DSM5"/>
<dbReference type="EMBL" id="CATQJL010000112">
    <property type="protein sequence ID" value="CAJ0592638.1"/>
    <property type="molecule type" value="Genomic_DNA"/>
</dbReference>
<name>A0AA36DSM5_CYLNA</name>